<dbReference type="PROSITE" id="PS50255">
    <property type="entry name" value="CYTOCHROME_B5_2"/>
    <property type="match status" value="1"/>
</dbReference>
<gene>
    <name evidence="6" type="ORF">AAT19DRAFT_9113</name>
</gene>
<evidence type="ECO:0000256" key="3">
    <source>
        <dbReference type="SAM" id="Phobius"/>
    </source>
</evidence>
<dbReference type="SMART" id="SM01117">
    <property type="entry name" value="Cyt-b5"/>
    <property type="match status" value="1"/>
</dbReference>
<comment type="caution">
    <text evidence="6">The sequence shown here is derived from an EMBL/GenBank/DDBJ whole genome shotgun (WGS) entry which is preliminary data.</text>
</comment>
<reference evidence="6 7" key="1">
    <citation type="journal article" date="2018" name="Elife">
        <title>Functional genomics of lipid metabolism in the oleaginous yeast Rhodosporidium toruloides.</title>
        <authorList>
            <person name="Coradetti S.T."/>
            <person name="Pinel D."/>
            <person name="Geiselman G."/>
            <person name="Ito M."/>
            <person name="Mondo S."/>
            <person name="Reilly M.C."/>
            <person name="Cheng Y.F."/>
            <person name="Bauer S."/>
            <person name="Grigoriev I."/>
            <person name="Gladden J.M."/>
            <person name="Simmons B.A."/>
            <person name="Brem R."/>
            <person name="Arkin A.P."/>
            <person name="Skerker J.M."/>
        </authorList>
    </citation>
    <scope>NUCLEOTIDE SEQUENCE [LARGE SCALE GENOMIC DNA]</scope>
    <source>
        <strain evidence="6 7">NBRC 0880</strain>
    </source>
</reference>
<keyword evidence="2" id="KW-0560">Oxidoreductase</keyword>
<dbReference type="PROSITE" id="PS51349">
    <property type="entry name" value="FMN_HYDROXY_ACID_DH_2"/>
    <property type="match status" value="1"/>
</dbReference>
<protein>
    <submittedName>
        <fullName evidence="6">L-mandelate dehydrogenase</fullName>
    </submittedName>
</protein>
<dbReference type="SUPFAM" id="SSF55856">
    <property type="entry name" value="Cytochrome b5-like heme/steroid binding domain"/>
    <property type="match status" value="1"/>
</dbReference>
<feature type="domain" description="Cytochrome b5 heme-binding" evidence="4">
    <location>
        <begin position="82"/>
        <end position="159"/>
    </location>
</feature>
<dbReference type="Gene3D" id="3.10.120.10">
    <property type="entry name" value="Cytochrome b5-like heme/steroid binding domain"/>
    <property type="match status" value="1"/>
</dbReference>
<dbReference type="Pfam" id="PF00173">
    <property type="entry name" value="Cyt-b5"/>
    <property type="match status" value="1"/>
</dbReference>
<accession>A0A2T0AJ47</accession>
<evidence type="ECO:0000313" key="7">
    <source>
        <dbReference type="Proteomes" id="UP000239560"/>
    </source>
</evidence>
<sequence>MAFARARTVARNLHQLLNRRPLSTASPSQGTAARAASKRAFQLGVGAGAVLTVGGVAAYLYTQSPVHLDAPSPLPAKQRRRDRSLTAAEVAKHNSKGDIWVVIDSQVWDISDFAEIHPGGIKVLEQNAGKDVTKVFKTIHPPKTLEKFLTDDNLVGYIDVDEATKIGGGKNAEDFRIEQARESLRNVDTIVCLDEFEEIAQSILTEMAASYYSTGSETEQSLRDERESWQRIRFRPRVMRKMRHIDSRTSFLGMPQPLPFFIAPAGLARLGHPDGELNITRGAAEHDVVQIVSSGASASIDEIFGEKQPDQTLFWQLYLPSDREAGAKKIKHAVELGAKAIFVTADVPVLGKRERDLKLKARSQSYEHPIAAQWKAAGASDWDAVKQRGVSDIPDTAHIDANLCWEDIPWIRKQAPGIPIVVKGVGCVEDVEEAKRHGADGVVLSTHGGRQLDGARAPIDVLVEIRKKNPELLKEIEVYIDGGARRGTDVVKALCLGAKGVGFGRSFLYAQSAFGAAGVSKAIKILEEEVHSTMRLLGANTIADLKPEMVEVSSPERWVPV</sequence>
<keyword evidence="3" id="KW-0812">Transmembrane</keyword>
<dbReference type="CDD" id="cd02922">
    <property type="entry name" value="FCB2_FMN"/>
    <property type="match status" value="1"/>
</dbReference>
<dbReference type="OrthoDB" id="1925334at2759"/>
<dbReference type="InterPro" id="IPR013785">
    <property type="entry name" value="Aldolase_TIM"/>
</dbReference>
<dbReference type="Pfam" id="PF01070">
    <property type="entry name" value="FMN_dh"/>
    <property type="match status" value="1"/>
</dbReference>
<keyword evidence="3" id="KW-1133">Transmembrane helix</keyword>
<dbReference type="GO" id="GO:0006089">
    <property type="term" value="P:lactate metabolic process"/>
    <property type="evidence" value="ECO:0007669"/>
    <property type="project" value="TreeGrafter"/>
</dbReference>
<feature type="transmembrane region" description="Helical" evidence="3">
    <location>
        <begin position="40"/>
        <end position="61"/>
    </location>
</feature>
<dbReference type="InterPro" id="IPR036400">
    <property type="entry name" value="Cyt_B5-like_heme/steroid_sf"/>
</dbReference>
<dbReference type="GO" id="GO:0004460">
    <property type="term" value="F:L-lactate dehydrogenase (cytochrome) activity"/>
    <property type="evidence" value="ECO:0007669"/>
    <property type="project" value="TreeGrafter"/>
</dbReference>
<evidence type="ECO:0000256" key="2">
    <source>
        <dbReference type="ARBA" id="ARBA00023002"/>
    </source>
</evidence>
<dbReference type="InterPro" id="IPR001199">
    <property type="entry name" value="Cyt_B5-like_heme/steroid-bd"/>
</dbReference>
<dbReference type="InterPro" id="IPR037458">
    <property type="entry name" value="L-MDH/L-LDH_FMN-bd"/>
</dbReference>
<comment type="cofactor">
    <cofactor evidence="1">
        <name>FMN</name>
        <dbReference type="ChEBI" id="CHEBI:58210"/>
    </cofactor>
</comment>
<proteinExistence type="predicted"/>
<dbReference type="InterPro" id="IPR037396">
    <property type="entry name" value="FMN_HAD"/>
</dbReference>
<evidence type="ECO:0000259" key="5">
    <source>
        <dbReference type="PROSITE" id="PS51349"/>
    </source>
</evidence>
<dbReference type="InterPro" id="IPR000262">
    <property type="entry name" value="FMN-dep_DH"/>
</dbReference>
<dbReference type="PANTHER" id="PTHR10578:SF101">
    <property type="entry name" value="L-LACTATE DEHYDROGENASE (CYTOCHROME B2)"/>
    <property type="match status" value="1"/>
</dbReference>
<dbReference type="EMBL" id="LCTV02000001">
    <property type="protein sequence ID" value="PRQ78045.1"/>
    <property type="molecule type" value="Genomic_DNA"/>
</dbReference>
<dbReference type="AlphaFoldDB" id="A0A2T0AJ47"/>
<dbReference type="Gene3D" id="3.20.20.70">
    <property type="entry name" value="Aldolase class I"/>
    <property type="match status" value="1"/>
</dbReference>
<keyword evidence="3" id="KW-0472">Membrane</keyword>
<dbReference type="PANTHER" id="PTHR10578">
    <property type="entry name" value="S -2-HYDROXY-ACID OXIDASE-RELATED"/>
    <property type="match status" value="1"/>
</dbReference>
<evidence type="ECO:0000313" key="6">
    <source>
        <dbReference type="EMBL" id="PRQ78045.1"/>
    </source>
</evidence>
<evidence type="ECO:0000256" key="1">
    <source>
        <dbReference type="ARBA" id="ARBA00001917"/>
    </source>
</evidence>
<feature type="domain" description="FMN hydroxy acid dehydrogenase" evidence="5">
    <location>
        <begin position="185"/>
        <end position="555"/>
    </location>
</feature>
<name>A0A2T0AJ47_RHOTO</name>
<evidence type="ECO:0000259" key="4">
    <source>
        <dbReference type="PROSITE" id="PS50255"/>
    </source>
</evidence>
<dbReference type="Proteomes" id="UP000239560">
    <property type="component" value="Unassembled WGS sequence"/>
</dbReference>
<dbReference type="SUPFAM" id="SSF51395">
    <property type="entry name" value="FMN-linked oxidoreductases"/>
    <property type="match status" value="1"/>
</dbReference>
<organism evidence="6 7">
    <name type="scientific">Rhodotorula toruloides</name>
    <name type="common">Yeast</name>
    <name type="synonym">Rhodosporidium toruloides</name>
    <dbReference type="NCBI Taxonomy" id="5286"/>
    <lineage>
        <taxon>Eukaryota</taxon>
        <taxon>Fungi</taxon>
        <taxon>Dikarya</taxon>
        <taxon>Basidiomycota</taxon>
        <taxon>Pucciniomycotina</taxon>
        <taxon>Microbotryomycetes</taxon>
        <taxon>Sporidiobolales</taxon>
        <taxon>Sporidiobolaceae</taxon>
        <taxon>Rhodotorula</taxon>
    </lineage>
</organism>